<dbReference type="InterPro" id="IPR000845">
    <property type="entry name" value="Nucleoside_phosphorylase_d"/>
</dbReference>
<evidence type="ECO:0000259" key="6">
    <source>
        <dbReference type="Pfam" id="PF01048"/>
    </source>
</evidence>
<evidence type="ECO:0000313" key="7">
    <source>
        <dbReference type="EMBL" id="EFV01327.1"/>
    </source>
</evidence>
<keyword evidence="7" id="KW-0326">Glycosidase</keyword>
<dbReference type="eggNOG" id="COG0775">
    <property type="taxonomic scope" value="Bacteria"/>
</dbReference>
<feature type="domain" description="Nucleoside phosphorylase" evidence="6">
    <location>
        <begin position="2"/>
        <end position="225"/>
    </location>
</feature>
<dbReference type="AlphaFoldDB" id="E6MI03"/>
<dbReference type="CDD" id="cd09008">
    <property type="entry name" value="MTAN"/>
    <property type="match status" value="1"/>
</dbReference>
<keyword evidence="8" id="KW-1185">Reference proteome</keyword>
<dbReference type="InterPro" id="IPR010049">
    <property type="entry name" value="MTA_SAH_Nsdase"/>
</dbReference>
<dbReference type="Proteomes" id="UP000004754">
    <property type="component" value="Unassembled WGS sequence"/>
</dbReference>
<keyword evidence="5" id="KW-0486">Methionine biosynthesis</keyword>
<evidence type="ECO:0000256" key="1">
    <source>
        <dbReference type="ARBA" id="ARBA00004945"/>
    </source>
</evidence>
<dbReference type="GO" id="GO:0008930">
    <property type="term" value="F:methylthioadenosine nucleosidase activity"/>
    <property type="evidence" value="ECO:0007669"/>
    <property type="project" value="InterPro"/>
</dbReference>
<reference evidence="7 8" key="1">
    <citation type="submission" date="2010-12" db="EMBL/GenBank/DDBJ databases">
        <authorList>
            <person name="Muzny D."/>
            <person name="Qin X."/>
            <person name="Deng J."/>
            <person name="Jiang H."/>
            <person name="Liu Y."/>
            <person name="Qu J."/>
            <person name="Song X.-Z."/>
            <person name="Zhang L."/>
            <person name="Thornton R."/>
            <person name="Coyle M."/>
            <person name="Francisco L."/>
            <person name="Jackson L."/>
            <person name="Javaid M."/>
            <person name="Korchina V."/>
            <person name="Kovar C."/>
            <person name="Mata R."/>
            <person name="Mathew T."/>
            <person name="Ngo R."/>
            <person name="Nguyen L."/>
            <person name="Nguyen N."/>
            <person name="Okwuonu G."/>
            <person name="Ongeri F."/>
            <person name="Pham C."/>
            <person name="Simmons D."/>
            <person name="Wilczek-Boney K."/>
            <person name="Hale W."/>
            <person name="Jakkamsetti A."/>
            <person name="Pham P."/>
            <person name="Ruth R."/>
            <person name="San Lucas F."/>
            <person name="Warren J."/>
            <person name="Zhang J."/>
            <person name="Zhao Z."/>
            <person name="Zhou C."/>
            <person name="Zhu D."/>
            <person name="Lee S."/>
            <person name="Bess C."/>
            <person name="Blankenburg K."/>
            <person name="Forbes L."/>
            <person name="Fu Q."/>
            <person name="Gubbala S."/>
            <person name="Hirani K."/>
            <person name="Jayaseelan J.C."/>
            <person name="Lara F."/>
            <person name="Munidasa M."/>
            <person name="Palculict T."/>
            <person name="Patil S."/>
            <person name="Pu L.-L."/>
            <person name="Saada N."/>
            <person name="Tang L."/>
            <person name="Weissenberger G."/>
            <person name="Zhu Y."/>
            <person name="Hemphill L."/>
            <person name="Shang Y."/>
            <person name="Youmans B."/>
            <person name="Ayvaz T."/>
            <person name="Ross M."/>
            <person name="Santibanez J."/>
            <person name="Aqrawi P."/>
            <person name="Gross S."/>
            <person name="Joshi V."/>
            <person name="Fowler G."/>
            <person name="Nazareth L."/>
            <person name="Reid J."/>
            <person name="Worley K."/>
            <person name="Petrosino J."/>
            <person name="Highlander S."/>
            <person name="Gibbs R."/>
        </authorList>
    </citation>
    <scope>NUCLEOTIDE SEQUENCE [LARGE SCALE GENOMIC DNA]</scope>
    <source>
        <strain evidence="7 8">ATCC 23263</strain>
    </source>
</reference>
<dbReference type="Pfam" id="PF01048">
    <property type="entry name" value="PNP_UDP_1"/>
    <property type="match status" value="1"/>
</dbReference>
<sequence length="231" mass="23331">MIGVIAALPEEAAVIAGAMRESRASRSAGVAVTCGIIGGREVVLAQSGVGKVNAALCAQALISVYAVDCVINVGVAGALDRRLTAGQLVVAKDCVQYDVDATAAGFDLGEVPGMRQVAYTAAPNLVALAEAVAHKLNVTTRIGRVLTGDRVVASAALKQALADHFGGLCAEMEGAAVGQVAAVNQVPFAVIRGISDLADEALNEAYQTHYARAAVSAGLVAAAMIALMPVH</sequence>
<dbReference type="GO" id="GO:0009164">
    <property type="term" value="P:nucleoside catabolic process"/>
    <property type="evidence" value="ECO:0007669"/>
    <property type="project" value="InterPro"/>
</dbReference>
<dbReference type="InterPro" id="IPR035994">
    <property type="entry name" value="Nucleoside_phosphorylase_sf"/>
</dbReference>
<dbReference type="NCBIfam" id="NF004079">
    <property type="entry name" value="PRK05584.1"/>
    <property type="match status" value="1"/>
</dbReference>
<organism evidence="7 8">
    <name type="scientific">Pseudoramibacter alactolyticus ATCC 23263</name>
    <dbReference type="NCBI Taxonomy" id="887929"/>
    <lineage>
        <taxon>Bacteria</taxon>
        <taxon>Bacillati</taxon>
        <taxon>Bacillota</taxon>
        <taxon>Clostridia</taxon>
        <taxon>Eubacteriales</taxon>
        <taxon>Eubacteriaceae</taxon>
        <taxon>Pseudoramibacter</taxon>
    </lineage>
</organism>
<dbReference type="EC" id="3.2.2.9" evidence="2"/>
<keyword evidence="4 7" id="KW-0378">Hydrolase</keyword>
<dbReference type="GO" id="GO:0019509">
    <property type="term" value="P:L-methionine salvage from methylthioadenosine"/>
    <property type="evidence" value="ECO:0007669"/>
    <property type="project" value="UniProtKB-UniPathway"/>
</dbReference>
<comment type="caution">
    <text evidence="7">The sequence shown here is derived from an EMBL/GenBank/DDBJ whole genome shotgun (WGS) entry which is preliminary data.</text>
</comment>
<dbReference type="GO" id="GO:0005829">
    <property type="term" value="C:cytosol"/>
    <property type="evidence" value="ECO:0007669"/>
    <property type="project" value="TreeGrafter"/>
</dbReference>
<dbReference type="Gene3D" id="3.40.50.1580">
    <property type="entry name" value="Nucleoside phosphorylase domain"/>
    <property type="match status" value="1"/>
</dbReference>
<dbReference type="UniPathway" id="UPA00904">
    <property type="reaction ID" value="UER00871"/>
</dbReference>
<dbReference type="GO" id="GO:0008782">
    <property type="term" value="F:adenosylhomocysteine nucleosidase activity"/>
    <property type="evidence" value="ECO:0007669"/>
    <property type="project" value="UniProtKB-EC"/>
</dbReference>
<dbReference type="SUPFAM" id="SSF53167">
    <property type="entry name" value="Purine and uridine phosphorylases"/>
    <property type="match status" value="1"/>
</dbReference>
<proteinExistence type="predicted"/>
<dbReference type="EMBL" id="AEQN01000022">
    <property type="protein sequence ID" value="EFV01327.1"/>
    <property type="molecule type" value="Genomic_DNA"/>
</dbReference>
<gene>
    <name evidence="7" type="primary">mtnN</name>
    <name evidence="7" type="ORF">HMP0721_1708</name>
</gene>
<evidence type="ECO:0000256" key="3">
    <source>
        <dbReference type="ARBA" id="ARBA00022605"/>
    </source>
</evidence>
<accession>E6MI03</accession>
<evidence type="ECO:0000313" key="8">
    <source>
        <dbReference type="Proteomes" id="UP000004754"/>
    </source>
</evidence>
<dbReference type="HOGENOM" id="CLU_031248_2_2_9"/>
<comment type="pathway">
    <text evidence="1">Amino-acid biosynthesis; L-methionine biosynthesis via salvage pathway; S-methyl-5-thio-alpha-D-ribose 1-phosphate from S-methyl-5'-thioadenosine (hydrolase route): step 1/2.</text>
</comment>
<evidence type="ECO:0000256" key="4">
    <source>
        <dbReference type="ARBA" id="ARBA00022801"/>
    </source>
</evidence>
<protein>
    <recommendedName>
        <fullName evidence="2">adenosylhomocysteine nucleosidase</fullName>
        <ecNumber evidence="2">3.2.2.9</ecNumber>
    </recommendedName>
</protein>
<dbReference type="NCBIfam" id="TIGR01704">
    <property type="entry name" value="MTA_SAH-Nsdase"/>
    <property type="match status" value="1"/>
</dbReference>
<evidence type="ECO:0000256" key="5">
    <source>
        <dbReference type="ARBA" id="ARBA00023167"/>
    </source>
</evidence>
<dbReference type="STRING" id="887929.HMP0721_1708"/>
<keyword evidence="3" id="KW-0028">Amino-acid biosynthesis</keyword>
<name>E6MI03_9FIRM</name>
<dbReference type="PANTHER" id="PTHR46832:SF1">
    <property type="entry name" value="5'-METHYLTHIOADENOSINE_S-ADENOSYLHOMOCYSTEINE NUCLEOSIDASE"/>
    <property type="match status" value="1"/>
</dbReference>
<dbReference type="PANTHER" id="PTHR46832">
    <property type="entry name" value="5'-METHYLTHIOADENOSINE/S-ADENOSYLHOMOCYSTEINE NUCLEOSIDASE"/>
    <property type="match status" value="1"/>
</dbReference>
<evidence type="ECO:0000256" key="2">
    <source>
        <dbReference type="ARBA" id="ARBA00011974"/>
    </source>
</evidence>
<dbReference type="GO" id="GO:0019284">
    <property type="term" value="P:L-methionine salvage from S-adenosylmethionine"/>
    <property type="evidence" value="ECO:0007669"/>
    <property type="project" value="TreeGrafter"/>
</dbReference>